<reference evidence="1 2" key="1">
    <citation type="submission" date="2021-01" db="EMBL/GenBank/DDBJ databases">
        <title>Tumebacillus sp. strain ITR2 16S ribosomal RNA gene Genome sequencing and assembly.</title>
        <authorList>
            <person name="Kang M."/>
        </authorList>
    </citation>
    <scope>NUCLEOTIDE SEQUENCE [LARGE SCALE GENOMIC DNA]</scope>
    <source>
        <strain evidence="1 2">ITR2</strain>
    </source>
</reference>
<protein>
    <recommendedName>
        <fullName evidence="3">Nucleotidyltransferase family protein</fullName>
    </recommendedName>
</protein>
<dbReference type="Proteomes" id="UP000602284">
    <property type="component" value="Unassembled WGS sequence"/>
</dbReference>
<name>A0ABS1J4V2_9BACL</name>
<evidence type="ECO:0008006" key="3">
    <source>
        <dbReference type="Google" id="ProtNLM"/>
    </source>
</evidence>
<comment type="caution">
    <text evidence="1">The sequence shown here is derived from an EMBL/GenBank/DDBJ whole genome shotgun (WGS) entry which is preliminary data.</text>
</comment>
<evidence type="ECO:0000313" key="1">
    <source>
        <dbReference type="EMBL" id="MBL0385298.1"/>
    </source>
</evidence>
<sequence length="187" mass="20863">MELVIEKVARLLNRAGVTWAAGASWMLKQYGIVQTARDFDVLVALPDFPKVHEELLKLGYGRPGETKNPYLTKHFTTYEIDGVDLDVMAGFTISHEAGAHEFPFDAAHVTGRVQVGEQEVPLSAPEDWLVLYLLMGPDREPKVQALEAYFREKGIAHPQLLSQALEQDLPESIRARVNALFSACQAF</sequence>
<evidence type="ECO:0000313" key="2">
    <source>
        <dbReference type="Proteomes" id="UP000602284"/>
    </source>
</evidence>
<proteinExistence type="predicted"/>
<accession>A0ABS1J4V2</accession>
<gene>
    <name evidence="1" type="ORF">JJB07_01450</name>
</gene>
<keyword evidence="2" id="KW-1185">Reference proteome</keyword>
<dbReference type="EMBL" id="JAEQNB010000001">
    <property type="protein sequence ID" value="MBL0385298.1"/>
    <property type="molecule type" value="Genomic_DNA"/>
</dbReference>
<dbReference type="InterPro" id="IPR043519">
    <property type="entry name" value="NT_sf"/>
</dbReference>
<dbReference type="SUPFAM" id="SSF81301">
    <property type="entry name" value="Nucleotidyltransferase"/>
    <property type="match status" value="1"/>
</dbReference>
<organism evidence="1 2">
    <name type="scientific">Tumebacillus amylolyticus</name>
    <dbReference type="NCBI Taxonomy" id="2801339"/>
    <lineage>
        <taxon>Bacteria</taxon>
        <taxon>Bacillati</taxon>
        <taxon>Bacillota</taxon>
        <taxon>Bacilli</taxon>
        <taxon>Bacillales</taxon>
        <taxon>Alicyclobacillaceae</taxon>
        <taxon>Tumebacillus</taxon>
    </lineage>
</organism>
<dbReference type="Gene3D" id="3.30.460.40">
    <property type="match status" value="1"/>
</dbReference>
<dbReference type="RefSeq" id="WP_201630508.1">
    <property type="nucleotide sequence ID" value="NZ_JAEQNB010000001.1"/>
</dbReference>